<proteinExistence type="inferred from homology"/>
<accession>A0A3G9JCU2</accession>
<gene>
    <name evidence="10" type="primary">lacZ</name>
    <name evidence="10" type="ORF">Back11_51260</name>
</gene>
<dbReference type="PRINTS" id="PR00132">
    <property type="entry name" value="GLHYDRLASE2"/>
</dbReference>
<dbReference type="SMART" id="SM01038">
    <property type="entry name" value="Bgal_small_N"/>
    <property type="match status" value="1"/>
</dbReference>
<name>A0A3G9JCU2_9BACL</name>
<sequence length="1023" mass="116711">MLSIERYWEDPGKLHLNREEPRAYYIPYADEGSARAKKRGRSPFYQTLNGSWKFQYHASVKKVAEGFYERSADVNGWDDLLVPSCWQSQGYDQLQYTNINYPFPCDPPFVPSDNPAGLYVRDFNLAEQWDGKEQYVVFEGVNACFYLWVNGHFVGYSQGSRVPAEFLVAPYLRSGSNRMALMVLKWCDGSYLEDQDCWRYSGIFRDVYLLARDQMHIRDVFVKPLLTDDYRSGALQIDVDTTGSLEVMAVLKGDNGRILSTTKAIIDHRGTLALDVADPKLWNAETPFLYDLYIYSGEEILRFQAGFRKVEIRDGVLRINGQSVKLKGVNRHDSHPELGQTIPLNHMIKDLNLMKQHNINTVRTSHYPNDPRFLELCNEFGFYVVDEADLECHGLGTAGGWENAHLLSEDAKWKEAFVERAARMVERDKNHPSIIMWSMGNESGYGDNHIAMAEWTQGRDPSRPVHYEGAAPHYKGNPKVDCLDLESRMYTSVAEIEQYALDENNKKPLFLCEYSHAMGNGPGDLKDYWDVIYKHPKLIGGCVWEWCDHGIKSETDKGESFYAYGGDFGDKPNDGNFCMDGLVSPDRKPHTGLLELKKVIAPVHIEAEDLKNGQLKVTNRYDFIDLSQIGLHWKVEKDGQTIQQGQLWQLDAAPHEHQIITLPYQWPEQADGCYYLTLSCWLNQETTWGAMGHEVTFEQFALCDTANVNTSDVNTGMNAVVNAAVNANDRKALPTIRVSEEGSVLTLRGFDFLHQFDLDGGTLVKISRHGLDLIEQPVGFNIWRAPTDNDMHVRLKWKEEGYDRAGLKVYHSEWIQLDDGTVEIKVSFSLGGYSRFPILRGEAVWRVDGEGAIGLQVQVKVREDLVYLPRFGLQLTMPKGNEEVEYFGLGPHENYIDKRQSVRKGLYLLTVDEMSEPYNMPQETGSRFGTEWAVVSNELGMGLKFTSADSFSFNVSHFTSQDLTAAAHRYELSKRKETIVYLDYKMSGVGSNSCGPDLLEHYRLNEKEFQFELRIKPICKEDE</sequence>
<evidence type="ECO:0000256" key="5">
    <source>
        <dbReference type="ARBA" id="ARBA00022801"/>
    </source>
</evidence>
<dbReference type="InterPro" id="IPR050347">
    <property type="entry name" value="Bact_Beta-galactosidase"/>
</dbReference>
<dbReference type="Gene3D" id="2.70.98.10">
    <property type="match status" value="1"/>
</dbReference>
<keyword evidence="5 8" id="KW-0378">Hydrolase</keyword>
<dbReference type="SUPFAM" id="SSF51445">
    <property type="entry name" value="(Trans)glycosidases"/>
    <property type="match status" value="1"/>
</dbReference>
<evidence type="ECO:0000256" key="1">
    <source>
        <dbReference type="ARBA" id="ARBA00001412"/>
    </source>
</evidence>
<dbReference type="SUPFAM" id="SSF49303">
    <property type="entry name" value="beta-Galactosidase/glucuronidase domain"/>
    <property type="match status" value="2"/>
</dbReference>
<dbReference type="Gene3D" id="2.60.40.10">
    <property type="entry name" value="Immunoglobulins"/>
    <property type="match status" value="2"/>
</dbReference>
<dbReference type="InterPro" id="IPR036156">
    <property type="entry name" value="Beta-gal/glucu_dom_sf"/>
</dbReference>
<dbReference type="GO" id="GO:0030246">
    <property type="term" value="F:carbohydrate binding"/>
    <property type="evidence" value="ECO:0007669"/>
    <property type="project" value="InterPro"/>
</dbReference>
<dbReference type="FunFam" id="3.20.20.80:FF:000018">
    <property type="entry name" value="Beta-galactosidase"/>
    <property type="match status" value="1"/>
</dbReference>
<dbReference type="InterPro" id="IPR023230">
    <property type="entry name" value="Glyco_hydro_2_CS"/>
</dbReference>
<dbReference type="InterPro" id="IPR017853">
    <property type="entry name" value="GH"/>
</dbReference>
<dbReference type="RefSeq" id="WP_125666667.1">
    <property type="nucleotide sequence ID" value="NZ_AP019308.1"/>
</dbReference>
<evidence type="ECO:0000313" key="11">
    <source>
        <dbReference type="Proteomes" id="UP000275368"/>
    </source>
</evidence>
<comment type="similarity">
    <text evidence="2 8">Belongs to the glycosyl hydrolase 2 family.</text>
</comment>
<comment type="catalytic activity">
    <reaction evidence="1 8">
        <text>Hydrolysis of terminal non-reducing beta-D-galactose residues in beta-D-galactosides.</text>
        <dbReference type="EC" id="3.2.1.23"/>
    </reaction>
</comment>
<dbReference type="GO" id="GO:0005990">
    <property type="term" value="P:lactose catabolic process"/>
    <property type="evidence" value="ECO:0007669"/>
    <property type="project" value="TreeGrafter"/>
</dbReference>
<dbReference type="AlphaFoldDB" id="A0A3G9JCU2"/>
<dbReference type="Pfam" id="PF16353">
    <property type="entry name" value="LacZ_4"/>
    <property type="match status" value="1"/>
</dbReference>
<dbReference type="InterPro" id="IPR006104">
    <property type="entry name" value="Glyco_hydro_2_N"/>
</dbReference>
<dbReference type="InterPro" id="IPR023232">
    <property type="entry name" value="Glyco_hydro_2_AS"/>
</dbReference>
<dbReference type="GO" id="GO:0004565">
    <property type="term" value="F:beta-galactosidase activity"/>
    <property type="evidence" value="ECO:0007669"/>
    <property type="project" value="UniProtKB-EC"/>
</dbReference>
<dbReference type="PANTHER" id="PTHR46323">
    <property type="entry name" value="BETA-GALACTOSIDASE"/>
    <property type="match status" value="1"/>
</dbReference>
<evidence type="ECO:0000256" key="7">
    <source>
        <dbReference type="ARBA" id="ARBA00032230"/>
    </source>
</evidence>
<dbReference type="InterPro" id="IPR006101">
    <property type="entry name" value="Glyco_hydro_2"/>
</dbReference>
<organism evidence="10 11">
    <name type="scientific">Paenibacillus baekrokdamisoli</name>
    <dbReference type="NCBI Taxonomy" id="1712516"/>
    <lineage>
        <taxon>Bacteria</taxon>
        <taxon>Bacillati</taxon>
        <taxon>Bacillota</taxon>
        <taxon>Bacilli</taxon>
        <taxon>Bacillales</taxon>
        <taxon>Paenibacillaceae</taxon>
        <taxon>Paenibacillus</taxon>
    </lineage>
</organism>
<dbReference type="Pfam" id="PF02929">
    <property type="entry name" value="Bgal_small_N"/>
    <property type="match status" value="1"/>
</dbReference>
<dbReference type="PROSITE" id="PS00608">
    <property type="entry name" value="GLYCOSYL_HYDROL_F2_2"/>
    <property type="match status" value="1"/>
</dbReference>
<dbReference type="Gene3D" id="2.60.120.260">
    <property type="entry name" value="Galactose-binding domain-like"/>
    <property type="match status" value="1"/>
</dbReference>
<dbReference type="InterPro" id="IPR004199">
    <property type="entry name" value="B-gal_small/dom_5"/>
</dbReference>
<dbReference type="GO" id="GO:0009341">
    <property type="term" value="C:beta-galactosidase complex"/>
    <property type="evidence" value="ECO:0007669"/>
    <property type="project" value="InterPro"/>
</dbReference>
<dbReference type="InterPro" id="IPR008979">
    <property type="entry name" value="Galactose-bd-like_sf"/>
</dbReference>
<dbReference type="Pfam" id="PF00703">
    <property type="entry name" value="Glyco_hydro_2"/>
    <property type="match status" value="1"/>
</dbReference>
<feature type="domain" description="Beta galactosidase small chain/" evidence="9">
    <location>
        <begin position="746"/>
        <end position="1016"/>
    </location>
</feature>
<dbReference type="PANTHER" id="PTHR46323:SF2">
    <property type="entry name" value="BETA-GALACTOSIDASE"/>
    <property type="match status" value="1"/>
</dbReference>
<evidence type="ECO:0000256" key="6">
    <source>
        <dbReference type="ARBA" id="ARBA00023295"/>
    </source>
</evidence>
<dbReference type="PROSITE" id="PS00719">
    <property type="entry name" value="GLYCOSYL_HYDROL_F2_1"/>
    <property type="match status" value="1"/>
</dbReference>
<dbReference type="InterPro" id="IPR032312">
    <property type="entry name" value="LacZ_4"/>
</dbReference>
<dbReference type="EMBL" id="AP019308">
    <property type="protein sequence ID" value="BBH23781.1"/>
    <property type="molecule type" value="Genomic_DNA"/>
</dbReference>
<dbReference type="InterPro" id="IPR013783">
    <property type="entry name" value="Ig-like_fold"/>
</dbReference>
<reference evidence="10 11" key="1">
    <citation type="submission" date="2018-11" db="EMBL/GenBank/DDBJ databases">
        <title>Complete genome sequence of Paenibacillus baekrokdamisoli strain KCTC 33723.</title>
        <authorList>
            <person name="Kang S.W."/>
            <person name="Lee K.C."/>
            <person name="Kim K.K."/>
            <person name="Kim J.S."/>
            <person name="Kim D.S."/>
            <person name="Ko S.H."/>
            <person name="Yang S.H."/>
            <person name="Lee J.S."/>
        </authorList>
    </citation>
    <scope>NUCLEOTIDE SEQUENCE [LARGE SCALE GENOMIC DNA]</scope>
    <source>
        <strain evidence="10 11">KCTC 33723</strain>
    </source>
</reference>
<evidence type="ECO:0000313" key="10">
    <source>
        <dbReference type="EMBL" id="BBH23781.1"/>
    </source>
</evidence>
<evidence type="ECO:0000256" key="8">
    <source>
        <dbReference type="RuleBase" id="RU361154"/>
    </source>
</evidence>
<dbReference type="KEGG" id="pbk:Back11_51260"/>
<dbReference type="Pfam" id="PF02836">
    <property type="entry name" value="Glyco_hydro_2_C"/>
    <property type="match status" value="1"/>
</dbReference>
<dbReference type="SUPFAM" id="SSF49785">
    <property type="entry name" value="Galactose-binding domain-like"/>
    <property type="match status" value="1"/>
</dbReference>
<keyword evidence="6 8" id="KW-0326">Glycosidase</keyword>
<evidence type="ECO:0000256" key="4">
    <source>
        <dbReference type="ARBA" id="ARBA00013303"/>
    </source>
</evidence>
<dbReference type="InterPro" id="IPR006102">
    <property type="entry name" value="Ig-like_GH2"/>
</dbReference>
<evidence type="ECO:0000256" key="2">
    <source>
        <dbReference type="ARBA" id="ARBA00007401"/>
    </source>
</evidence>
<dbReference type="InterPro" id="IPR014718">
    <property type="entry name" value="GH-type_carb-bd"/>
</dbReference>
<evidence type="ECO:0000259" key="9">
    <source>
        <dbReference type="SMART" id="SM01038"/>
    </source>
</evidence>
<dbReference type="EC" id="3.2.1.23" evidence="3 8"/>
<dbReference type="SUPFAM" id="SSF74650">
    <property type="entry name" value="Galactose mutarotase-like"/>
    <property type="match status" value="1"/>
</dbReference>
<dbReference type="InterPro" id="IPR006103">
    <property type="entry name" value="Glyco_hydro_2_cat"/>
</dbReference>
<dbReference type="Gene3D" id="3.20.20.80">
    <property type="entry name" value="Glycosidases"/>
    <property type="match status" value="1"/>
</dbReference>
<dbReference type="OrthoDB" id="9762066at2"/>
<evidence type="ECO:0000256" key="3">
    <source>
        <dbReference type="ARBA" id="ARBA00012756"/>
    </source>
</evidence>
<dbReference type="Proteomes" id="UP000275368">
    <property type="component" value="Chromosome"/>
</dbReference>
<protein>
    <recommendedName>
        <fullName evidence="4 8">Beta-galactosidase</fullName>
        <ecNumber evidence="3 8">3.2.1.23</ecNumber>
    </recommendedName>
    <alternativeName>
        <fullName evidence="7 8">Lactase</fullName>
    </alternativeName>
</protein>
<dbReference type="Pfam" id="PF02837">
    <property type="entry name" value="Glyco_hydro_2_N"/>
    <property type="match status" value="1"/>
</dbReference>
<keyword evidence="11" id="KW-1185">Reference proteome</keyword>
<dbReference type="InterPro" id="IPR011013">
    <property type="entry name" value="Gal_mutarotase_sf_dom"/>
</dbReference>